<gene>
    <name evidence="5" type="ORF">AAG570_004635</name>
</gene>
<feature type="region of interest" description="Disordered" evidence="3">
    <location>
        <begin position="902"/>
        <end position="964"/>
    </location>
</feature>
<feature type="compositionally biased region" description="Basic and acidic residues" evidence="3">
    <location>
        <begin position="1002"/>
        <end position="1011"/>
    </location>
</feature>
<dbReference type="InterPro" id="IPR036427">
    <property type="entry name" value="Bromodomain-like_sf"/>
</dbReference>
<dbReference type="SMART" id="SM00297">
    <property type="entry name" value="BROMO"/>
    <property type="match status" value="1"/>
</dbReference>
<feature type="compositionally biased region" description="Basic and acidic residues" evidence="3">
    <location>
        <begin position="635"/>
        <end position="674"/>
    </location>
</feature>
<feature type="region of interest" description="Disordered" evidence="3">
    <location>
        <begin position="1"/>
        <end position="109"/>
    </location>
</feature>
<evidence type="ECO:0000256" key="3">
    <source>
        <dbReference type="SAM" id="MobiDB-lite"/>
    </source>
</evidence>
<feature type="compositionally biased region" description="Acidic residues" evidence="3">
    <location>
        <begin position="353"/>
        <end position="365"/>
    </location>
</feature>
<dbReference type="PRINTS" id="PR00503">
    <property type="entry name" value="BROMODOMAIN"/>
</dbReference>
<feature type="compositionally biased region" description="Basic residues" evidence="3">
    <location>
        <begin position="1"/>
        <end position="13"/>
    </location>
</feature>
<feature type="compositionally biased region" description="Polar residues" evidence="3">
    <location>
        <begin position="1042"/>
        <end position="1058"/>
    </location>
</feature>
<dbReference type="EMBL" id="JBFDAA010000016">
    <property type="protein sequence ID" value="KAL1117309.1"/>
    <property type="molecule type" value="Genomic_DNA"/>
</dbReference>
<feature type="domain" description="Bromo" evidence="4">
    <location>
        <begin position="153"/>
        <end position="223"/>
    </location>
</feature>
<feature type="compositionally biased region" description="Basic and acidic residues" evidence="3">
    <location>
        <begin position="307"/>
        <end position="327"/>
    </location>
</feature>
<evidence type="ECO:0000259" key="4">
    <source>
        <dbReference type="PROSITE" id="PS50014"/>
    </source>
</evidence>
<feature type="compositionally biased region" description="Polar residues" evidence="3">
    <location>
        <begin position="988"/>
        <end position="1001"/>
    </location>
</feature>
<evidence type="ECO:0000313" key="6">
    <source>
        <dbReference type="Proteomes" id="UP001558652"/>
    </source>
</evidence>
<feature type="compositionally biased region" description="Acidic residues" evidence="3">
    <location>
        <begin position="394"/>
        <end position="415"/>
    </location>
</feature>
<feature type="region of interest" description="Disordered" evidence="3">
    <location>
        <begin position="626"/>
        <end position="781"/>
    </location>
</feature>
<feature type="compositionally biased region" description="Basic residues" evidence="3">
    <location>
        <begin position="427"/>
        <end position="444"/>
    </location>
</feature>
<feature type="compositionally biased region" description="Basic and acidic residues" evidence="3">
    <location>
        <begin position="14"/>
        <end position="37"/>
    </location>
</feature>
<feature type="region of interest" description="Disordered" evidence="3">
    <location>
        <begin position="248"/>
        <end position="446"/>
    </location>
</feature>
<feature type="region of interest" description="Disordered" evidence="3">
    <location>
        <begin position="796"/>
        <end position="862"/>
    </location>
</feature>
<feature type="region of interest" description="Disordered" evidence="3">
    <location>
        <begin position="546"/>
        <end position="577"/>
    </location>
</feature>
<sequence length="1394" mass="155350">MASKHRNMFHKNKKQETTETLLETRPRRTSSRIEKLKTQQQMQQQRGSQKHEKMGNKSREERYLERARMASKKLELQERKSMRRSRSKSESGSSAGEGSGACYTGRQTNNSLSSATGKIIIQPTRQKFRTSQLFRRTKEDLLTGLYKVLDRLKTHEDAWPFVDPVEEEYAPKYYSVIAKPMDLKTMEDKLDDGQYGSLQQFKSDFKLIVDNCRQYNGLDNEYTQMVSRLHQAFQALVDRYLEIEASSDDEPSSEFIRGDERGLDSPMSSIGREHRRVKMLSLSYDSHSDTEMEKSRTELEDEEESKEIERKENRKPEGENYDHRDDLDLFGSKNNVLSKGRKKGAKEDKSDEKEEGEYNNGDVEEGADKSRESSQERRTREGRARAVNYREIDPSDEDDSSLGGAADDDFSDYDDTGSHDSFGVRRPPGHRPRKYHPSPRKPVKKAGVIKNAAAIEALELATEQTLKDINKWLDDTPRFSDFSSNSNSPLHVTCTEEMVSIESEYRRRLNLEKPTRLRDRLSNDLHRRKMLKEQLGLKRRREVQRTIDRLQPGKSKGNLLSKENQQQQDGLGSEAKFPAGVDCDEDAPKLSLGKVLPTDLLSFGICEVSKKESEDDCTQEKPLVVEEDPAAKVTPKAEEKVKGEEEHSKEPVLVDDVVKGEAKVEKTEPKKEKPTPNLSAWFKAFGAPKPQNNVKKKLENDDTKVVEIPKPAKEDESLLDDDKDKRLGLIQSPARRHRKTSTGSSVSERSSFSQEPLDGNSPRPSLDEPYLSPQPEVKTYYHSPVNGTIKVGFYQDTCFPKGTSEKSSSPREMPSCSPRELPSASPRTPYCSPRNMSPRPDTSPNSPPGQSPKSDYGQVFPRPGVYSTVAHYPYFEASKPPLSEQFRSVEKSVYPVKKRAYNEVSPEHSPFTGGGGSFTPTKGALDQERTFNPSPGRMPVRGAVGEPGPLPISLTPPNRHHPPIHLIDTFSEERQRFFAPDSIFNKGQPATTMYSQVSRSFGQKEEAKERASPPQPGGGRWGASSPYHRASPEPPSCKSPFLNRSASPDDSCTAPLNYSNVDTPKVELPTNFSNREAIKPPPTNSPPPVRYSKVTTPFSYASNSIEEIFPGKVNHPSSYSAGPIPTMAAGGMTFPPGDMAKLRVPPVSLAAFSSQSELLAASKLNYPLADIIASQGGSRFNYSMMQDGKPTTASGVYSQAMQDLIQSKVSGMLPGMIPPYNRPIADLISNPPQPPPAKPIKKSRKKKPVETPLNSGFQQYIPATSEAVKTTTSGSAFNFASPPPSSATKDSTYAAYIEEIRSSPYYTEAAGGASGGSSKGSTAAPYFLGQRAAAAAAYHHAFMAPQYQQFLQRHPEELLRPMMLHQGLLPPPPPSSYPAGFLGMHDAINRPSWL</sequence>
<dbReference type="CDD" id="cd05509">
    <property type="entry name" value="Bromo_gcn5_like"/>
    <property type="match status" value="1"/>
</dbReference>
<feature type="compositionally biased region" description="Basic and acidic residues" evidence="3">
    <location>
        <begin position="49"/>
        <end position="80"/>
    </location>
</feature>
<name>A0ABD0Y1E8_9HEMI</name>
<dbReference type="Proteomes" id="UP001558652">
    <property type="component" value="Unassembled WGS sequence"/>
</dbReference>
<feature type="compositionally biased region" description="Basic and acidic residues" evidence="3">
    <location>
        <begin position="366"/>
        <end position="393"/>
    </location>
</feature>
<dbReference type="InterPro" id="IPR001487">
    <property type="entry name" value="Bromodomain"/>
</dbReference>
<feature type="compositionally biased region" description="Low complexity" evidence="3">
    <location>
        <begin position="741"/>
        <end position="753"/>
    </location>
</feature>
<feature type="region of interest" description="Disordered" evidence="3">
    <location>
        <begin position="1229"/>
        <end position="1255"/>
    </location>
</feature>
<dbReference type="PANTHER" id="PTHR47092:SF1">
    <property type="entry name" value="CHROMATIN REMODELING REGULATOR CECR2"/>
    <property type="match status" value="1"/>
</dbReference>
<dbReference type="Pfam" id="PF00439">
    <property type="entry name" value="Bromodomain"/>
    <property type="match status" value="1"/>
</dbReference>
<keyword evidence="1 2" id="KW-0103">Bromodomain</keyword>
<dbReference type="Gene3D" id="1.20.920.10">
    <property type="entry name" value="Bromodomain-like"/>
    <property type="match status" value="1"/>
</dbReference>
<protein>
    <recommendedName>
        <fullName evidence="4">Bromo domain-containing protein</fullName>
    </recommendedName>
</protein>
<organism evidence="5 6">
    <name type="scientific">Ranatra chinensis</name>
    <dbReference type="NCBI Taxonomy" id="642074"/>
    <lineage>
        <taxon>Eukaryota</taxon>
        <taxon>Metazoa</taxon>
        <taxon>Ecdysozoa</taxon>
        <taxon>Arthropoda</taxon>
        <taxon>Hexapoda</taxon>
        <taxon>Insecta</taxon>
        <taxon>Pterygota</taxon>
        <taxon>Neoptera</taxon>
        <taxon>Paraneoptera</taxon>
        <taxon>Hemiptera</taxon>
        <taxon>Heteroptera</taxon>
        <taxon>Panheteroptera</taxon>
        <taxon>Nepomorpha</taxon>
        <taxon>Nepidae</taxon>
        <taxon>Ranatrinae</taxon>
        <taxon>Ranatra</taxon>
    </lineage>
</organism>
<reference evidence="5 6" key="1">
    <citation type="submission" date="2024-07" db="EMBL/GenBank/DDBJ databases">
        <title>Chromosome-level genome assembly of the water stick insect Ranatra chinensis (Heteroptera: Nepidae).</title>
        <authorList>
            <person name="Liu X."/>
        </authorList>
    </citation>
    <scope>NUCLEOTIDE SEQUENCE [LARGE SCALE GENOMIC DNA]</scope>
    <source>
        <strain evidence="5">Cailab_2021Rc</strain>
        <tissue evidence="5">Muscle</tissue>
    </source>
</reference>
<keyword evidence="6" id="KW-1185">Reference proteome</keyword>
<accession>A0ABD0Y1E8</accession>
<evidence type="ECO:0000313" key="5">
    <source>
        <dbReference type="EMBL" id="KAL1117309.1"/>
    </source>
</evidence>
<feature type="compositionally biased region" description="Polar residues" evidence="3">
    <location>
        <begin position="561"/>
        <end position="570"/>
    </location>
</feature>
<evidence type="ECO:0000256" key="2">
    <source>
        <dbReference type="PROSITE-ProRule" id="PRU00035"/>
    </source>
</evidence>
<dbReference type="PANTHER" id="PTHR47092">
    <property type="entry name" value="CAT EYE SYNDROME CRITICAL REGION PROTEIN 2"/>
    <property type="match status" value="1"/>
</dbReference>
<feature type="compositionally biased region" description="Basic and acidic residues" evidence="3">
    <location>
        <begin position="696"/>
        <end position="727"/>
    </location>
</feature>
<proteinExistence type="predicted"/>
<evidence type="ECO:0000256" key="1">
    <source>
        <dbReference type="ARBA" id="ARBA00023117"/>
    </source>
</evidence>
<feature type="compositionally biased region" description="Basic and acidic residues" evidence="3">
    <location>
        <begin position="286"/>
        <end position="298"/>
    </location>
</feature>
<dbReference type="PROSITE" id="PS50014">
    <property type="entry name" value="BROMODOMAIN_2"/>
    <property type="match status" value="1"/>
</dbReference>
<comment type="caution">
    <text evidence="5">The sequence shown here is derived from an EMBL/GenBank/DDBJ whole genome shotgun (WGS) entry which is preliminary data.</text>
</comment>
<feature type="region of interest" description="Disordered" evidence="3">
    <location>
        <begin position="983"/>
        <end position="1058"/>
    </location>
</feature>
<dbReference type="SUPFAM" id="SSF47370">
    <property type="entry name" value="Bromodomain"/>
    <property type="match status" value="1"/>
</dbReference>
<dbReference type="InterPro" id="IPR029614">
    <property type="entry name" value="CECR2"/>
</dbReference>